<dbReference type="InterPro" id="IPR011009">
    <property type="entry name" value="Kinase-like_dom_sf"/>
</dbReference>
<evidence type="ECO:0000313" key="3">
    <source>
        <dbReference type="Proteomes" id="UP000182235"/>
    </source>
</evidence>
<evidence type="ECO:0000313" key="2">
    <source>
        <dbReference type="EMBL" id="OJD13198.1"/>
    </source>
</evidence>
<dbReference type="GO" id="GO:0004672">
    <property type="term" value="F:protein kinase activity"/>
    <property type="evidence" value="ECO:0007669"/>
    <property type="project" value="InterPro"/>
</dbReference>
<dbReference type="OrthoDB" id="4187293at2759"/>
<dbReference type="EMBL" id="LGRN01000324">
    <property type="protein sequence ID" value="OJD13198.1"/>
    <property type="molecule type" value="Genomic_DNA"/>
</dbReference>
<sequence>MVIKHLHANHVTHHNLKPANILVKSYVSFHVKLCDFDLTKVADEDTVLRTFYRTYMYCAPEIYLDLLSTEVLRIKPRERLSADESLRRVKDLEPLVPHSFSLKSTSPVSQRSSTSDDDEGLILIMRGLWGSGGVSSNAGSSGSFGIPRLAFKEQNRCTVDGSALQKRR</sequence>
<dbReference type="SUPFAM" id="SSF56112">
    <property type="entry name" value="Protein kinase-like (PK-like)"/>
    <property type="match status" value="1"/>
</dbReference>
<dbReference type="AlphaFoldDB" id="A0A1J9PAY3"/>
<evidence type="ECO:0000259" key="1">
    <source>
        <dbReference type="PROSITE" id="PS50011"/>
    </source>
</evidence>
<dbReference type="PANTHER" id="PTHR24362:SF309">
    <property type="entry name" value="PROTEIN KINASE DOMAIN-CONTAINING PROTEIN"/>
    <property type="match status" value="1"/>
</dbReference>
<keyword evidence="3" id="KW-1185">Reference proteome</keyword>
<feature type="domain" description="Protein kinase" evidence="1">
    <location>
        <begin position="1"/>
        <end position="168"/>
    </location>
</feature>
<dbReference type="PROSITE" id="PS50011">
    <property type="entry name" value="PROTEIN_KINASE_DOM"/>
    <property type="match status" value="1"/>
</dbReference>
<dbReference type="Proteomes" id="UP000182235">
    <property type="component" value="Unassembled WGS sequence"/>
</dbReference>
<gene>
    <name evidence="2" type="ORF">AJ78_06316</name>
</gene>
<accession>A0A1J9PAY3</accession>
<organism evidence="2 3">
    <name type="scientific">Emergomyces pasteurianus Ep9510</name>
    <dbReference type="NCBI Taxonomy" id="1447872"/>
    <lineage>
        <taxon>Eukaryota</taxon>
        <taxon>Fungi</taxon>
        <taxon>Dikarya</taxon>
        <taxon>Ascomycota</taxon>
        <taxon>Pezizomycotina</taxon>
        <taxon>Eurotiomycetes</taxon>
        <taxon>Eurotiomycetidae</taxon>
        <taxon>Onygenales</taxon>
        <taxon>Ajellomycetaceae</taxon>
        <taxon>Emergomyces</taxon>
    </lineage>
</organism>
<dbReference type="GO" id="GO:0005524">
    <property type="term" value="F:ATP binding"/>
    <property type="evidence" value="ECO:0007669"/>
    <property type="project" value="InterPro"/>
</dbReference>
<dbReference type="InterPro" id="IPR000719">
    <property type="entry name" value="Prot_kinase_dom"/>
</dbReference>
<dbReference type="VEuPathDB" id="FungiDB:AJ78_06316"/>
<protein>
    <recommendedName>
        <fullName evidence="1">Protein kinase domain-containing protein</fullName>
    </recommendedName>
</protein>
<dbReference type="Pfam" id="PF00069">
    <property type="entry name" value="Pkinase"/>
    <property type="match status" value="1"/>
</dbReference>
<dbReference type="PANTHER" id="PTHR24362">
    <property type="entry name" value="SERINE/THREONINE-PROTEIN KINASE NEK"/>
    <property type="match status" value="1"/>
</dbReference>
<name>A0A1J9PAY3_9EURO</name>
<proteinExistence type="predicted"/>
<comment type="caution">
    <text evidence="2">The sequence shown here is derived from an EMBL/GenBank/DDBJ whole genome shotgun (WGS) entry which is preliminary data.</text>
</comment>
<reference evidence="2 3" key="1">
    <citation type="submission" date="2015-07" db="EMBL/GenBank/DDBJ databases">
        <title>Emmonsia species relationships and genome sequence.</title>
        <authorList>
            <consortium name="The Broad Institute Genomics Platform"/>
            <person name="Cuomo C.A."/>
            <person name="Munoz J.F."/>
            <person name="Imamovic A."/>
            <person name="Priest M.E."/>
            <person name="Young S."/>
            <person name="Clay O.K."/>
            <person name="McEwen J.G."/>
        </authorList>
    </citation>
    <scope>NUCLEOTIDE SEQUENCE [LARGE SCALE GENOMIC DNA]</scope>
    <source>
        <strain evidence="2 3">UAMH 9510</strain>
    </source>
</reference>
<dbReference type="Gene3D" id="1.10.510.10">
    <property type="entry name" value="Transferase(Phosphotransferase) domain 1"/>
    <property type="match status" value="1"/>
</dbReference>